<gene>
    <name evidence="2" type="ORF">NOR_04784</name>
</gene>
<feature type="region of interest" description="Disordered" evidence="1">
    <location>
        <begin position="16"/>
        <end position="48"/>
    </location>
</feature>
<comment type="caution">
    <text evidence="2">The sequence shown here is derived from an EMBL/GenBank/DDBJ whole genome shotgun (WGS) entry which is preliminary data.</text>
</comment>
<proteinExistence type="predicted"/>
<accession>A0A162JIV0</accession>
<dbReference type="OMA" id="MMARIIQ"/>
<evidence type="ECO:0000313" key="3">
    <source>
        <dbReference type="Proteomes" id="UP000243498"/>
    </source>
</evidence>
<reference evidence="2 3" key="1">
    <citation type="journal article" date="2016" name="Genome Biol. Evol.">
        <title>Divergent and convergent evolution of fungal pathogenicity.</title>
        <authorList>
            <person name="Shang Y."/>
            <person name="Xiao G."/>
            <person name="Zheng P."/>
            <person name="Cen K."/>
            <person name="Zhan S."/>
            <person name="Wang C."/>
        </authorList>
    </citation>
    <scope>NUCLEOTIDE SEQUENCE [LARGE SCALE GENOMIC DNA]</scope>
    <source>
        <strain evidence="2 3">RCEF 4871</strain>
    </source>
</reference>
<organism evidence="2 3">
    <name type="scientific">Metarhizium rileyi (strain RCEF 4871)</name>
    <name type="common">Nomuraea rileyi</name>
    <dbReference type="NCBI Taxonomy" id="1649241"/>
    <lineage>
        <taxon>Eukaryota</taxon>
        <taxon>Fungi</taxon>
        <taxon>Dikarya</taxon>
        <taxon>Ascomycota</taxon>
        <taxon>Pezizomycotina</taxon>
        <taxon>Sordariomycetes</taxon>
        <taxon>Hypocreomycetidae</taxon>
        <taxon>Hypocreales</taxon>
        <taxon>Clavicipitaceae</taxon>
        <taxon>Metarhizium</taxon>
    </lineage>
</organism>
<feature type="region of interest" description="Disordered" evidence="1">
    <location>
        <begin position="175"/>
        <end position="196"/>
    </location>
</feature>
<dbReference type="OrthoDB" id="5409271at2759"/>
<dbReference type="EMBL" id="AZHC01000013">
    <property type="protein sequence ID" value="OAA42653.1"/>
    <property type="molecule type" value="Genomic_DNA"/>
</dbReference>
<protein>
    <submittedName>
        <fullName evidence="2">Uncharacterized protein</fullName>
    </submittedName>
</protein>
<evidence type="ECO:0000313" key="2">
    <source>
        <dbReference type="EMBL" id="OAA42653.1"/>
    </source>
</evidence>
<name>A0A162JIV0_METRR</name>
<sequence>MESVIATILDPQGILSKEAANGVSPPPAYSPQPRRLSHNGISAGETRSYPNLTQQSATLGQDAISAIITGDDEGEAEEDQSPISLRINSSIRITSNNNLVCCNTSPADNAKAIARAVVVVLQENSSGQCGIPMIDEDGRPRPVKIEVDAGVDIQGTGNVIGNEKVISEVLRQRSQFRRRRDGEDEDDGEEEPAKRRRTDAPIALFRIVRLPFTILQEKLAFATGGGFDVNTTLNLRLS</sequence>
<keyword evidence="3" id="KW-1185">Reference proteome</keyword>
<evidence type="ECO:0000256" key="1">
    <source>
        <dbReference type="SAM" id="MobiDB-lite"/>
    </source>
</evidence>
<dbReference type="AlphaFoldDB" id="A0A162JIV0"/>
<dbReference type="Proteomes" id="UP000243498">
    <property type="component" value="Unassembled WGS sequence"/>
</dbReference>